<sequence length="140" mass="16084">MAASERRPHKQSMLYKFHPQHRVFNTCPCGKVESAKVACRGIPPMMASVLDASCFLAQMRAFLQKYLLPWRRNDLEDAQAKIESLASPGKNTLRKQRKELGWLTQKLKQHKPISALPEQVLFKACVYSAQQLFWVELLPC</sequence>
<accession>A0A812L7J1</accession>
<keyword evidence="2" id="KW-1185">Reference proteome</keyword>
<protein>
    <submittedName>
        <fullName evidence="1">Uncharacterized protein</fullName>
    </submittedName>
</protein>
<gene>
    <name evidence="1" type="ORF">SNAT2548_LOCUS11080</name>
</gene>
<dbReference type="EMBL" id="CAJNDS010000962">
    <property type="protein sequence ID" value="CAE7242185.1"/>
    <property type="molecule type" value="Genomic_DNA"/>
</dbReference>
<name>A0A812L7J1_9DINO</name>
<organism evidence="1 2">
    <name type="scientific">Symbiodinium natans</name>
    <dbReference type="NCBI Taxonomy" id="878477"/>
    <lineage>
        <taxon>Eukaryota</taxon>
        <taxon>Sar</taxon>
        <taxon>Alveolata</taxon>
        <taxon>Dinophyceae</taxon>
        <taxon>Suessiales</taxon>
        <taxon>Symbiodiniaceae</taxon>
        <taxon>Symbiodinium</taxon>
    </lineage>
</organism>
<dbReference type="Proteomes" id="UP000604046">
    <property type="component" value="Unassembled WGS sequence"/>
</dbReference>
<comment type="caution">
    <text evidence="1">The sequence shown here is derived from an EMBL/GenBank/DDBJ whole genome shotgun (WGS) entry which is preliminary data.</text>
</comment>
<dbReference type="AlphaFoldDB" id="A0A812L7J1"/>
<reference evidence="1" key="1">
    <citation type="submission" date="2021-02" db="EMBL/GenBank/DDBJ databases">
        <authorList>
            <person name="Dougan E. K."/>
            <person name="Rhodes N."/>
            <person name="Thang M."/>
            <person name="Chan C."/>
        </authorList>
    </citation>
    <scope>NUCLEOTIDE SEQUENCE</scope>
</reference>
<evidence type="ECO:0000313" key="2">
    <source>
        <dbReference type="Proteomes" id="UP000604046"/>
    </source>
</evidence>
<evidence type="ECO:0000313" key="1">
    <source>
        <dbReference type="EMBL" id="CAE7242185.1"/>
    </source>
</evidence>
<proteinExistence type="predicted"/>